<feature type="transmembrane region" description="Helical" evidence="2">
    <location>
        <begin position="224"/>
        <end position="244"/>
    </location>
</feature>
<dbReference type="Gene3D" id="3.40.50.720">
    <property type="entry name" value="NAD(P)-binding Rossmann-like Domain"/>
    <property type="match status" value="1"/>
</dbReference>
<feature type="region of interest" description="Disordered" evidence="1">
    <location>
        <begin position="140"/>
        <end position="160"/>
    </location>
</feature>
<accession>A0AAW1RIQ2</accession>
<gene>
    <name evidence="3" type="ORF">WJX74_000735</name>
</gene>
<dbReference type="EMBL" id="JALJOS010000010">
    <property type="protein sequence ID" value="KAK9833619.1"/>
    <property type="molecule type" value="Genomic_DNA"/>
</dbReference>
<dbReference type="AlphaFoldDB" id="A0AAW1RIQ2"/>
<protein>
    <recommendedName>
        <fullName evidence="5">ATP-grasp domain-containing protein</fullName>
    </recommendedName>
</protein>
<feature type="region of interest" description="Disordered" evidence="1">
    <location>
        <begin position="1"/>
        <end position="54"/>
    </location>
</feature>
<keyword evidence="4" id="KW-1185">Reference proteome</keyword>
<comment type="caution">
    <text evidence="3">The sequence shown here is derived from an EMBL/GenBank/DDBJ whole genome shotgun (WGS) entry which is preliminary data.</text>
</comment>
<keyword evidence="2" id="KW-1133">Transmembrane helix</keyword>
<evidence type="ECO:0000313" key="3">
    <source>
        <dbReference type="EMBL" id="KAK9833619.1"/>
    </source>
</evidence>
<keyword evidence="2" id="KW-0812">Transmembrane</keyword>
<dbReference type="Gene3D" id="3.30.470.20">
    <property type="entry name" value="ATP-grasp fold, B domain"/>
    <property type="match status" value="1"/>
</dbReference>
<organism evidence="3 4">
    <name type="scientific">Apatococcus lobatus</name>
    <dbReference type="NCBI Taxonomy" id="904363"/>
    <lineage>
        <taxon>Eukaryota</taxon>
        <taxon>Viridiplantae</taxon>
        <taxon>Chlorophyta</taxon>
        <taxon>core chlorophytes</taxon>
        <taxon>Trebouxiophyceae</taxon>
        <taxon>Chlorellales</taxon>
        <taxon>Chlorellaceae</taxon>
        <taxon>Apatococcus</taxon>
    </lineage>
</organism>
<sequence length="659" mass="72838">MPAGLRKSWHLPSVASGQTSQRPSPQRSHELSCTKLGPTFDTRPTHVAQDTQPRQLQHTCTQSLMRRSSSLTMPVEVPKPRAGVRGTDDWAKPRFFSPQQSTPIEVSTSGSVPLFSLNATAGDQATLQLQQIQDLRVLEPSFRPKTPQPRQLQESRPDDDHILPLEQIPKDIPRSLLALCPSARHEGVVGALTRNAAAQKANEKVMSRVTNAERIVPRLRAVGLLLLLLISLPCSLIGVLIMMMSHGICTLLSTETPEATPAAQQKTAIVTGGHMTKGLHMIRHLHAAGWRVVVTDYPKWNMAMGRFSRGCSHFATVSDPSNDPEGYIRDVAALAAEERADLVVPIAPPNHSILDSLIKELLPKGCRSLALPAAITSDLDDKSRYSHLCARLGLPVPKHWRLTSNQEAVRLNSTPKLLEGKRFILKSILYDPAIRTDMLILPCEPARLDAFLRSVNISESRPFMLQQLMKGPEFSCYALADKGRLVAHADTCAQLSNLNFKHVGRPEIEKFTARICSALKLDGQVCFDFMEDQDDGMMTIECNPRNSTVVADFHDSHDFKKALSSPSEVQETVLPRQDSPEQYWFWNEAWRALTTGSFGPFLKAVGSGSDAVFSPTDPLPFLALHYVQASVLLWRKLVSGDPWNKLDLCIGKLSELGGE</sequence>
<dbReference type="Proteomes" id="UP001438707">
    <property type="component" value="Unassembled WGS sequence"/>
</dbReference>
<evidence type="ECO:0008006" key="5">
    <source>
        <dbReference type="Google" id="ProtNLM"/>
    </source>
</evidence>
<evidence type="ECO:0000256" key="2">
    <source>
        <dbReference type="SAM" id="Phobius"/>
    </source>
</evidence>
<proteinExistence type="predicted"/>
<evidence type="ECO:0000313" key="4">
    <source>
        <dbReference type="Proteomes" id="UP001438707"/>
    </source>
</evidence>
<dbReference type="InterPro" id="IPR036291">
    <property type="entry name" value="NAD(P)-bd_dom_sf"/>
</dbReference>
<dbReference type="SUPFAM" id="SSF51735">
    <property type="entry name" value="NAD(P)-binding Rossmann-fold domains"/>
    <property type="match status" value="1"/>
</dbReference>
<reference evidence="3 4" key="1">
    <citation type="journal article" date="2024" name="Nat. Commun.">
        <title>Phylogenomics reveals the evolutionary origins of lichenization in chlorophyte algae.</title>
        <authorList>
            <person name="Puginier C."/>
            <person name="Libourel C."/>
            <person name="Otte J."/>
            <person name="Skaloud P."/>
            <person name="Haon M."/>
            <person name="Grisel S."/>
            <person name="Petersen M."/>
            <person name="Berrin J.G."/>
            <person name="Delaux P.M."/>
            <person name="Dal Grande F."/>
            <person name="Keller J."/>
        </authorList>
    </citation>
    <scope>NUCLEOTIDE SEQUENCE [LARGE SCALE GENOMIC DNA]</scope>
    <source>
        <strain evidence="3 4">SAG 2145</strain>
    </source>
</reference>
<name>A0AAW1RIQ2_9CHLO</name>
<evidence type="ECO:0000256" key="1">
    <source>
        <dbReference type="SAM" id="MobiDB-lite"/>
    </source>
</evidence>
<feature type="compositionally biased region" description="Polar residues" evidence="1">
    <location>
        <begin position="15"/>
        <end position="26"/>
    </location>
</feature>
<keyword evidence="2" id="KW-0472">Membrane</keyword>
<dbReference type="SUPFAM" id="SSF56059">
    <property type="entry name" value="Glutathione synthetase ATP-binding domain-like"/>
    <property type="match status" value="1"/>
</dbReference>